<dbReference type="Proteomes" id="UP000606498">
    <property type="component" value="Unassembled WGS sequence"/>
</dbReference>
<reference evidence="3" key="1">
    <citation type="journal article" date="2019" name="Int. J. Syst. Evol. Microbiol.">
        <title>The Global Catalogue of Microorganisms (GCM) 10K type strain sequencing project: providing services to taxonomists for standard genome sequencing and annotation.</title>
        <authorList>
            <consortium name="The Broad Institute Genomics Platform"/>
            <consortium name="The Broad Institute Genome Sequencing Center for Infectious Disease"/>
            <person name="Wu L."/>
            <person name="Ma J."/>
        </authorList>
    </citation>
    <scope>NUCLEOTIDE SEQUENCE [LARGE SCALE GENOMIC DNA]</scope>
    <source>
        <strain evidence="3">CGMCC 1.16033</strain>
    </source>
</reference>
<sequence length="235" mass="26298">MRYPLSLLALLCCNPTLADEATATQLTLGWDNHYVTQGRDNLSSGGIAWSGLYHSRGGLSAFALFGRADSVNYAELDVGLEYGFNLFESLEANIGIQRLEFYGDERAHDNEVYAYLAYQGLSWLTPSINYTYATEASGYFVELSLHSHWQVNEQLTLTPYVTQGFDFGYASQTHDGPNHLQFGVEACYSLTSSLVASLHLSHSIAEDDIKQQAQEEDWHGDLDQSYAGLHLQWQF</sequence>
<dbReference type="EMBL" id="BMKO01000010">
    <property type="protein sequence ID" value="GGE89650.1"/>
    <property type="molecule type" value="Genomic_DNA"/>
</dbReference>
<feature type="chain" id="PRO_5047517730" evidence="1">
    <location>
        <begin position="19"/>
        <end position="235"/>
    </location>
</feature>
<gene>
    <name evidence="2" type="ORF">GCM10011520_32590</name>
</gene>
<protein>
    <submittedName>
        <fullName evidence="2">Uncharacterized protein</fullName>
    </submittedName>
</protein>
<evidence type="ECO:0000313" key="2">
    <source>
        <dbReference type="EMBL" id="GGE89650.1"/>
    </source>
</evidence>
<proteinExistence type="predicted"/>
<evidence type="ECO:0000256" key="1">
    <source>
        <dbReference type="SAM" id="SignalP"/>
    </source>
</evidence>
<keyword evidence="1" id="KW-0732">Signal</keyword>
<dbReference type="RefSeq" id="WP_100144472.1">
    <property type="nucleotide sequence ID" value="NZ_BMKO01000010.1"/>
</dbReference>
<name>A0ABQ1TDI0_9GAMM</name>
<comment type="caution">
    <text evidence="2">The sequence shown here is derived from an EMBL/GenBank/DDBJ whole genome shotgun (WGS) entry which is preliminary data.</text>
</comment>
<evidence type="ECO:0000313" key="3">
    <source>
        <dbReference type="Proteomes" id="UP000606498"/>
    </source>
</evidence>
<accession>A0ABQ1TDI0</accession>
<organism evidence="2 3">
    <name type="scientific">Shewanella carassii</name>
    <dbReference type="NCBI Taxonomy" id="1987584"/>
    <lineage>
        <taxon>Bacteria</taxon>
        <taxon>Pseudomonadati</taxon>
        <taxon>Pseudomonadota</taxon>
        <taxon>Gammaproteobacteria</taxon>
        <taxon>Alteromonadales</taxon>
        <taxon>Shewanellaceae</taxon>
        <taxon>Shewanella</taxon>
    </lineage>
</organism>
<feature type="signal peptide" evidence="1">
    <location>
        <begin position="1"/>
        <end position="18"/>
    </location>
</feature>
<keyword evidence="3" id="KW-1185">Reference proteome</keyword>